<dbReference type="HOGENOM" id="CLU_1332643_0_0_1"/>
<sequence length="206" mass="22710">MGVQAVRQSFARQLGRWDAWRFVVFGGLGGFNGRKQGLKGRELSGSARVLLLHESALERVREKDIVVADGASKLWREKASAADVMWFIDDLIDLVGNAESRESELASQVQSSGRRVCRIDVSVDVFHVDDTLVRLCKLANPAEYSIGLFVPTPAFGPGLDDTLVVAADENMSASREDRECGSNSQFKGNGFRPSNISTWYLPVFLE</sequence>
<dbReference type="Proteomes" id="UP000008064">
    <property type="component" value="Unassembled WGS sequence"/>
</dbReference>
<dbReference type="EMBL" id="GL945432">
    <property type="protein sequence ID" value="EGO26745.1"/>
    <property type="molecule type" value="Genomic_DNA"/>
</dbReference>
<organism>
    <name type="scientific">Serpula lacrymans var. lacrymans (strain S7.9)</name>
    <name type="common">Dry rot fungus</name>
    <dbReference type="NCBI Taxonomy" id="578457"/>
    <lineage>
        <taxon>Eukaryota</taxon>
        <taxon>Fungi</taxon>
        <taxon>Dikarya</taxon>
        <taxon>Basidiomycota</taxon>
        <taxon>Agaricomycotina</taxon>
        <taxon>Agaricomycetes</taxon>
        <taxon>Agaricomycetidae</taxon>
        <taxon>Boletales</taxon>
        <taxon>Coniophorineae</taxon>
        <taxon>Serpulaceae</taxon>
        <taxon>Serpula</taxon>
    </lineage>
</organism>
<dbReference type="GeneID" id="18814710"/>
<evidence type="ECO:0000313" key="1">
    <source>
        <dbReference type="EMBL" id="EGO26745.1"/>
    </source>
</evidence>
<dbReference type="AlphaFoldDB" id="F8NR98"/>
<reference evidence="1" key="1">
    <citation type="submission" date="2011-04" db="EMBL/GenBank/DDBJ databases">
        <title>Evolution of plant cell wall degrading machinery underlies the functional diversity of forest fungi.</title>
        <authorList>
            <consortium name="US DOE Joint Genome Institute (JGI-PGF)"/>
            <person name="Eastwood D.C."/>
            <person name="Floudas D."/>
            <person name="Binder M."/>
            <person name="Majcherczyk A."/>
            <person name="Schneider P."/>
            <person name="Aerts A."/>
            <person name="Asiegbu F.O."/>
            <person name="Baker S.E."/>
            <person name="Barry K."/>
            <person name="Bendiksby M."/>
            <person name="Blumentritt M."/>
            <person name="Coutinho P.M."/>
            <person name="Cullen D."/>
            <person name="Cullen D."/>
            <person name="Gathman A."/>
            <person name="Goodell B."/>
            <person name="Henrissat B."/>
            <person name="Ihrmark K."/>
            <person name="Kauserud H."/>
            <person name="Kohler A."/>
            <person name="LaButti K."/>
            <person name="Lapidus A."/>
            <person name="Lavin J.L."/>
            <person name="Lee Y.-H."/>
            <person name="Lindquist E."/>
            <person name="Lilly W."/>
            <person name="Lucas S."/>
            <person name="Morin E."/>
            <person name="Murat C."/>
            <person name="Oguiza J.A."/>
            <person name="Park J."/>
            <person name="Pisabarro A.G."/>
            <person name="Riley R."/>
            <person name="Rosling A."/>
            <person name="Salamov A."/>
            <person name="Schmidt O."/>
            <person name="Schmutz J."/>
            <person name="Skrede I."/>
            <person name="Stenlid J."/>
            <person name="Wiebenga A."/>
            <person name="Xie X."/>
            <person name="Kues U."/>
            <person name="Hibbett D.S."/>
            <person name="Hoffmeister D."/>
            <person name="Hogberg N."/>
            <person name="Martin F."/>
            <person name="Grigoriev I.V."/>
            <person name="Watkinson S.C."/>
        </authorList>
    </citation>
    <scope>NUCLEOTIDE SEQUENCE</scope>
    <source>
        <strain evidence="1">S7.9</strain>
    </source>
</reference>
<gene>
    <name evidence="1" type="ORF">SERLADRAFT_436565</name>
</gene>
<proteinExistence type="predicted"/>
<dbReference type="RefSeq" id="XP_007316918.1">
    <property type="nucleotide sequence ID" value="XM_007316856.1"/>
</dbReference>
<protein>
    <submittedName>
        <fullName evidence="1">Uncharacterized protein</fullName>
    </submittedName>
</protein>
<name>F8NR98_SERL9</name>
<accession>F8NR98</accession>
<dbReference type="KEGG" id="sla:SERLADRAFT_436565"/>